<organism evidence="1 2">
    <name type="scientific">Corynebacterium mustelae</name>
    <dbReference type="NCBI Taxonomy" id="571915"/>
    <lineage>
        <taxon>Bacteria</taxon>
        <taxon>Bacillati</taxon>
        <taxon>Actinomycetota</taxon>
        <taxon>Actinomycetes</taxon>
        <taxon>Mycobacteriales</taxon>
        <taxon>Corynebacteriaceae</taxon>
        <taxon>Corynebacterium</taxon>
    </lineage>
</organism>
<dbReference type="STRING" id="571915.CMUST_08110"/>
<reference evidence="2" key="2">
    <citation type="submission" date="2015-05" db="EMBL/GenBank/DDBJ databases">
        <title>Complete genome sequence of Corynebacterium mustelae DSM 45274, isolated from various tissues of a male ferret with lethal sepsis.</title>
        <authorList>
            <person name="Ruckert C."/>
            <person name="Albersmeier A."/>
            <person name="Winkler A."/>
            <person name="Tauch A."/>
        </authorList>
    </citation>
    <scope>NUCLEOTIDE SEQUENCE [LARGE SCALE GENOMIC DNA]</scope>
    <source>
        <strain evidence="2">DSM 45274</strain>
    </source>
</reference>
<accession>A0A0G3H488</accession>
<reference evidence="1 2" key="1">
    <citation type="journal article" date="2015" name="Genome Announc.">
        <title>Complete Genome Sequence of the Type Strain Corynebacterium mustelae DSM 45274, Isolated from Various Tissues of a Male Ferret with Lethal Sepsis.</title>
        <authorList>
            <person name="Ruckert C."/>
            <person name="Eimer J."/>
            <person name="Winkler A."/>
            <person name="Tauch A."/>
        </authorList>
    </citation>
    <scope>NUCLEOTIDE SEQUENCE [LARGE SCALE GENOMIC DNA]</scope>
    <source>
        <strain evidence="1 2">DSM 45274</strain>
    </source>
</reference>
<keyword evidence="2" id="KW-1185">Reference proteome</keyword>
<proteinExistence type="predicted"/>
<name>A0A0G3H488_9CORY</name>
<sequence>MALSVQLLVWKIVKAKILLTCSLGILLTACNPPSVEEKLPEAMGNATPAVSPADSDPEGTVISLAEKYSKVEDLERIGDVIAIRATDTVALGTLDAFKKSEPQIVTIDPACSDMTGGNATDEFIFACPDGVYALSPSTKSGEKLTQLFAADFPLSTAVKTRSGDIVAGASDRTELLVIDPSGTATSLTVDDPTDQLLAVANGDKPDAVYRINRTATVIQNINVDQRTLGAKLRVGLGVGTIAGGENGMAIAADAIGNQFGIYLADDVIRLQQTTPTHGQSPWTAAWDQKNQLVWVATTSDNQIRSYSISAGTGEETATFASASNVHALTVMPDGVVVAASESGDGLQVISP</sequence>
<dbReference type="Proteomes" id="UP000035199">
    <property type="component" value="Chromosome"/>
</dbReference>
<dbReference type="KEGG" id="cmv:CMUST_08110"/>
<dbReference type="PATRIC" id="fig|571915.4.peg.1725"/>
<gene>
    <name evidence="1" type="ORF">CMUST_08110</name>
</gene>
<dbReference type="Gene3D" id="2.130.10.10">
    <property type="entry name" value="YVTN repeat-like/Quinoprotein amine dehydrogenase"/>
    <property type="match status" value="1"/>
</dbReference>
<dbReference type="InterPro" id="IPR015943">
    <property type="entry name" value="WD40/YVTN_repeat-like_dom_sf"/>
</dbReference>
<dbReference type="OrthoDB" id="4422274at2"/>
<dbReference type="SUPFAM" id="SSF63825">
    <property type="entry name" value="YWTD domain"/>
    <property type="match status" value="1"/>
</dbReference>
<dbReference type="EMBL" id="CP011542">
    <property type="protein sequence ID" value="AKK05947.1"/>
    <property type="molecule type" value="Genomic_DNA"/>
</dbReference>
<dbReference type="AlphaFoldDB" id="A0A0G3H488"/>
<evidence type="ECO:0000313" key="2">
    <source>
        <dbReference type="Proteomes" id="UP000035199"/>
    </source>
</evidence>
<protein>
    <submittedName>
        <fullName evidence="1">Lactonase, 7-bladed beta-propeller</fullName>
    </submittedName>
</protein>
<evidence type="ECO:0000313" key="1">
    <source>
        <dbReference type="EMBL" id="AKK05947.1"/>
    </source>
</evidence>